<feature type="region of interest" description="Disordered" evidence="2">
    <location>
        <begin position="716"/>
        <end position="848"/>
    </location>
</feature>
<feature type="compositionally biased region" description="Low complexity" evidence="2">
    <location>
        <begin position="286"/>
        <end position="299"/>
    </location>
</feature>
<protein>
    <submittedName>
        <fullName evidence="3">Uncharacterized protein</fullName>
    </submittedName>
</protein>
<dbReference type="EMBL" id="MU004230">
    <property type="protein sequence ID" value="KAF2675443.1"/>
    <property type="molecule type" value="Genomic_DNA"/>
</dbReference>
<keyword evidence="4" id="KW-1185">Reference proteome</keyword>
<reference evidence="3" key="1">
    <citation type="journal article" date="2020" name="Stud. Mycol.">
        <title>101 Dothideomycetes genomes: a test case for predicting lifestyles and emergence of pathogens.</title>
        <authorList>
            <person name="Haridas S."/>
            <person name="Albert R."/>
            <person name="Binder M."/>
            <person name="Bloem J."/>
            <person name="Labutti K."/>
            <person name="Salamov A."/>
            <person name="Andreopoulos B."/>
            <person name="Baker S."/>
            <person name="Barry K."/>
            <person name="Bills G."/>
            <person name="Bluhm B."/>
            <person name="Cannon C."/>
            <person name="Castanera R."/>
            <person name="Culley D."/>
            <person name="Daum C."/>
            <person name="Ezra D."/>
            <person name="Gonzalez J."/>
            <person name="Henrissat B."/>
            <person name="Kuo A."/>
            <person name="Liang C."/>
            <person name="Lipzen A."/>
            <person name="Lutzoni F."/>
            <person name="Magnuson J."/>
            <person name="Mondo S."/>
            <person name="Nolan M."/>
            <person name="Ohm R."/>
            <person name="Pangilinan J."/>
            <person name="Park H.-J."/>
            <person name="Ramirez L."/>
            <person name="Alfaro M."/>
            <person name="Sun H."/>
            <person name="Tritt A."/>
            <person name="Yoshinaga Y."/>
            <person name="Zwiers L.-H."/>
            <person name="Turgeon B."/>
            <person name="Goodwin S."/>
            <person name="Spatafora J."/>
            <person name="Crous P."/>
            <person name="Grigoriev I."/>
        </authorList>
    </citation>
    <scope>NUCLEOTIDE SEQUENCE</scope>
    <source>
        <strain evidence="3">CBS 115976</strain>
    </source>
</reference>
<feature type="region of interest" description="Disordered" evidence="2">
    <location>
        <begin position="87"/>
        <end position="113"/>
    </location>
</feature>
<feature type="compositionally biased region" description="Basic and acidic residues" evidence="2">
    <location>
        <begin position="736"/>
        <end position="757"/>
    </location>
</feature>
<keyword evidence="1" id="KW-0175">Coiled coil</keyword>
<feature type="region of interest" description="Disordered" evidence="2">
    <location>
        <begin position="125"/>
        <end position="199"/>
    </location>
</feature>
<feature type="coiled-coil region" evidence="1">
    <location>
        <begin position="657"/>
        <end position="684"/>
    </location>
</feature>
<feature type="compositionally biased region" description="Low complexity" evidence="2">
    <location>
        <begin position="133"/>
        <end position="152"/>
    </location>
</feature>
<evidence type="ECO:0000313" key="3">
    <source>
        <dbReference type="EMBL" id="KAF2675443.1"/>
    </source>
</evidence>
<feature type="compositionally biased region" description="Polar residues" evidence="2">
    <location>
        <begin position="264"/>
        <end position="285"/>
    </location>
</feature>
<organism evidence="3 4">
    <name type="scientific">Microthyrium microscopicum</name>
    <dbReference type="NCBI Taxonomy" id="703497"/>
    <lineage>
        <taxon>Eukaryota</taxon>
        <taxon>Fungi</taxon>
        <taxon>Dikarya</taxon>
        <taxon>Ascomycota</taxon>
        <taxon>Pezizomycotina</taxon>
        <taxon>Dothideomycetes</taxon>
        <taxon>Dothideomycetes incertae sedis</taxon>
        <taxon>Microthyriales</taxon>
        <taxon>Microthyriaceae</taxon>
        <taxon>Microthyrium</taxon>
    </lineage>
</organism>
<dbReference type="AlphaFoldDB" id="A0A6A6UVD5"/>
<accession>A0A6A6UVD5</accession>
<gene>
    <name evidence="3" type="ORF">BT63DRAFT_450428</name>
</gene>
<sequence length="848" mass="92661">MSDNTLESIKEIISQFNQSRRSQAPTVPYLERDRDTHVAQSRKVYESAIAFAKAMKEVPDIKNLIREKSIEFDDILRDMAQNHRSRFSSLEVDTTGPQRVQEGPSVGPHHNQQAARNVQYDQNGTRGQNAWTAAQAQARQQQARQQQARAAQIDQPVGANQLSQVASHAQYSRSVPQGQHAQGANPQAHNDSAKSTTESVQQFMAANRLRSAALRAQCANNILGAPQSQGGHQQDRPVQAGQAVVVYQHPHPGHSAQYGQRLAQDQYTQGAAPQAQYGNNAPGASQAQYGNNAPAAAQPQGCQQQNWPVQAGQAVGVYQHPHPGHPAQYGQNHAQGQYTQNAAPQAQNNYEWNYTAADAPHLPGNWFPSVAWWYTPSGNNAPGASQAQGSHQWTPPDKTDPCVRQALQTTNLLKALVAYVQSTDLLGTSPNTTSLTREQGVQVLQMIMQHLRAGNKFWNHPLNSQANHYAKAIQKAQAGVHAHGQALQAIPSVPVPAPKKAPLRKANTIQPPQTGLPAHSGLTFQLEQVNISGQGPQHTHVPPMHTLTNPPPQANQYAQIDLQGPSSQRVQLPQYGAPLQLPVHTAPQQQPFQMIHPTKTAQPGQKVQDSHDLMTVPNEIAPAHTLPDQVNAEKRTDRNRKMYNMFKHMNDNLGAHRLKTLEEKAALEQEKADFEKEKAAFAQKQAVFAQKDGVIDEATPEKTATGVEEVADHEEAAGNEVATGHEESTSVEESTGLEKNDRGDESADVEEPHRADEGPQSQEAAQDVPAQEDIQVTQNEEPSEDGEAPVTPPKNTQSPILPKAGEFHVTISKKKNKPSKTTGKKRDRSSPSKNIESPKPASKKQKRA</sequence>
<feature type="region of interest" description="Disordered" evidence="2">
    <location>
        <begin position="264"/>
        <end position="299"/>
    </location>
</feature>
<evidence type="ECO:0000256" key="1">
    <source>
        <dbReference type="SAM" id="Coils"/>
    </source>
</evidence>
<feature type="compositionally biased region" description="Basic residues" evidence="2">
    <location>
        <begin position="811"/>
        <end position="827"/>
    </location>
</feature>
<evidence type="ECO:0000313" key="4">
    <source>
        <dbReference type="Proteomes" id="UP000799302"/>
    </source>
</evidence>
<dbReference type="Proteomes" id="UP000799302">
    <property type="component" value="Unassembled WGS sequence"/>
</dbReference>
<feature type="compositionally biased region" description="Polar residues" evidence="2">
    <location>
        <begin position="158"/>
        <end position="199"/>
    </location>
</feature>
<name>A0A6A6UVD5_9PEZI</name>
<evidence type="ECO:0000256" key="2">
    <source>
        <dbReference type="SAM" id="MobiDB-lite"/>
    </source>
</evidence>
<feature type="compositionally biased region" description="Polar residues" evidence="2">
    <location>
        <begin position="87"/>
        <end position="98"/>
    </location>
</feature>
<proteinExistence type="predicted"/>